<sequence length="691" mass="77576">MVGKEWYEPAPAKLVECGKALEIQISKFSRSLPGLLSYGQPPFFLANRRWGINVYPHGLKPSSKTYGQNVEVYLHIWTGTASENELQFRNWMAINNVKFTITITEPAPSLLNVVKTSDDCFVDIENEAGWFVASFRGNPRLLDLTNDTLVIRIDFNGSGGFYPSTPDSGLVKQPSLGILERLFDNPPVSDLVFVAKNDSEGREIHVQQCVLEGQSDILANLIAETRRTNNSSDKPRLVIPNVDHDTLKHLIRCIYNEYHQPPIPNLCPMYIVAESFALPYLSRRFGRCIYQHLPTLDSESECASGLSAFRLLKQYGCDSPSLSNILAAHCIHSWNELSQSPEFKDSYIRPTADSTLALATLLRRMNVVKSAMPGSPARVAENTEDSTGTNPSFKLDWRRCMAFRSLLSNPAVSDVKFLVEGKTIYAQKSVLCSVSEYFAAMFLRPWQESVAEDDGQTVINVPDCPYKIFHNLLLFLYINELDGCHDLNEMAGLYVMADKYGISDLMHRCREMILATITPLSAPSLLFTVAYKHPLLRRLVMDCILSEFNIVKATPPFASYIMDAWKSPATGCTEGRIGRKLYASVVSDIISYIMVKDFETVYEDMPKRQVDREGEAGLGGDDDVDEDEEEEEIVEDEAEEYQGDNGKGQDDTSQDLLLSGRYELTPVPHDTSDDEGTQYEDGEKFHSPEKS</sequence>
<gene>
    <name evidence="4" type="ORF">SmJEL517_g04527</name>
</gene>
<dbReference type="Gene3D" id="3.30.710.10">
    <property type="entry name" value="Potassium Channel Kv1.1, Chain A"/>
    <property type="match status" value="2"/>
</dbReference>
<evidence type="ECO:0000256" key="1">
    <source>
        <dbReference type="SAM" id="MobiDB-lite"/>
    </source>
</evidence>
<dbReference type="PROSITE" id="PS50097">
    <property type="entry name" value="BTB"/>
    <property type="match status" value="2"/>
</dbReference>
<evidence type="ECO:0000313" key="4">
    <source>
        <dbReference type="EMBL" id="TPX32353.1"/>
    </source>
</evidence>
<dbReference type="RefSeq" id="XP_031023578.1">
    <property type="nucleotide sequence ID" value="XM_031170455.1"/>
</dbReference>
<evidence type="ECO:0008006" key="6">
    <source>
        <dbReference type="Google" id="ProtNLM"/>
    </source>
</evidence>
<feature type="region of interest" description="Disordered" evidence="1">
    <location>
        <begin position="609"/>
        <end position="691"/>
    </location>
</feature>
<dbReference type="STRING" id="1806994.A0A507C4A3"/>
<dbReference type="InterPro" id="IPR000210">
    <property type="entry name" value="BTB/POZ_dom"/>
</dbReference>
<protein>
    <recommendedName>
        <fullName evidence="6">BTB domain-containing protein</fullName>
    </recommendedName>
</protein>
<feature type="domain" description="BTB" evidence="2">
    <location>
        <begin position="189"/>
        <end position="256"/>
    </location>
</feature>
<dbReference type="CDD" id="cd00121">
    <property type="entry name" value="MATH"/>
    <property type="match status" value="1"/>
</dbReference>
<dbReference type="AlphaFoldDB" id="A0A507C4A3"/>
<feature type="compositionally biased region" description="Acidic residues" evidence="1">
    <location>
        <begin position="620"/>
        <end position="642"/>
    </location>
</feature>
<dbReference type="InterPro" id="IPR002083">
    <property type="entry name" value="MATH/TRAF_dom"/>
</dbReference>
<dbReference type="PANTHER" id="PTHR24413">
    <property type="entry name" value="SPECKLE-TYPE POZ PROTEIN"/>
    <property type="match status" value="1"/>
</dbReference>
<reference evidence="4 5" key="1">
    <citation type="journal article" date="2019" name="Sci. Rep.">
        <title>Comparative genomics of chytrid fungi reveal insights into the obligate biotrophic and pathogenic lifestyle of Synchytrium endobioticum.</title>
        <authorList>
            <person name="van de Vossenberg B.T.L.H."/>
            <person name="Warris S."/>
            <person name="Nguyen H.D.T."/>
            <person name="van Gent-Pelzer M.P.E."/>
            <person name="Joly D.L."/>
            <person name="van de Geest H.C."/>
            <person name="Bonants P.J.M."/>
            <person name="Smith D.S."/>
            <person name="Levesque C.A."/>
            <person name="van der Lee T.A.J."/>
        </authorList>
    </citation>
    <scope>NUCLEOTIDE SEQUENCE [LARGE SCALE GENOMIC DNA]</scope>
    <source>
        <strain evidence="4 5">JEL517</strain>
    </source>
</reference>
<dbReference type="Gene3D" id="2.60.210.10">
    <property type="entry name" value="Apoptosis, Tumor Necrosis Factor Receptor Associated Protein 2, Chain A"/>
    <property type="match status" value="1"/>
</dbReference>
<dbReference type="GeneID" id="42005752"/>
<proteinExistence type="predicted"/>
<dbReference type="SUPFAM" id="SSF49599">
    <property type="entry name" value="TRAF domain-like"/>
    <property type="match status" value="1"/>
</dbReference>
<feature type="compositionally biased region" description="Basic and acidic residues" evidence="1">
    <location>
        <begin position="681"/>
        <end position="691"/>
    </location>
</feature>
<dbReference type="OrthoDB" id="6359816at2759"/>
<dbReference type="InterPro" id="IPR011333">
    <property type="entry name" value="SKP1/BTB/POZ_sf"/>
</dbReference>
<evidence type="ECO:0000259" key="2">
    <source>
        <dbReference type="PROSITE" id="PS50097"/>
    </source>
</evidence>
<dbReference type="CDD" id="cd18186">
    <property type="entry name" value="BTB_POZ_ZBTB_KLHL-like"/>
    <property type="match status" value="2"/>
</dbReference>
<keyword evidence="5" id="KW-1185">Reference proteome</keyword>
<organism evidence="4 5">
    <name type="scientific">Synchytrium microbalum</name>
    <dbReference type="NCBI Taxonomy" id="1806994"/>
    <lineage>
        <taxon>Eukaryota</taxon>
        <taxon>Fungi</taxon>
        <taxon>Fungi incertae sedis</taxon>
        <taxon>Chytridiomycota</taxon>
        <taxon>Chytridiomycota incertae sedis</taxon>
        <taxon>Chytridiomycetes</taxon>
        <taxon>Synchytriales</taxon>
        <taxon>Synchytriaceae</taxon>
        <taxon>Synchytrium</taxon>
    </lineage>
</organism>
<feature type="domain" description="MATH" evidence="3">
    <location>
        <begin position="18"/>
        <end position="155"/>
    </location>
</feature>
<evidence type="ECO:0000313" key="5">
    <source>
        <dbReference type="Proteomes" id="UP000319731"/>
    </source>
</evidence>
<feature type="domain" description="BTB" evidence="2">
    <location>
        <begin position="413"/>
        <end position="482"/>
    </location>
</feature>
<name>A0A507C4A3_9FUNG</name>
<dbReference type="Pfam" id="PF00651">
    <property type="entry name" value="BTB"/>
    <property type="match status" value="2"/>
</dbReference>
<dbReference type="PROSITE" id="PS50144">
    <property type="entry name" value="MATH"/>
    <property type="match status" value="1"/>
</dbReference>
<dbReference type="SMART" id="SM00225">
    <property type="entry name" value="BTB"/>
    <property type="match status" value="2"/>
</dbReference>
<dbReference type="SUPFAM" id="SSF54695">
    <property type="entry name" value="POZ domain"/>
    <property type="match status" value="2"/>
</dbReference>
<accession>A0A507C4A3</accession>
<comment type="caution">
    <text evidence="4">The sequence shown here is derived from an EMBL/GenBank/DDBJ whole genome shotgun (WGS) entry which is preliminary data.</text>
</comment>
<dbReference type="GO" id="GO:0030163">
    <property type="term" value="P:protein catabolic process"/>
    <property type="evidence" value="ECO:0007669"/>
    <property type="project" value="UniProtKB-ARBA"/>
</dbReference>
<dbReference type="Proteomes" id="UP000319731">
    <property type="component" value="Unassembled WGS sequence"/>
</dbReference>
<dbReference type="EMBL" id="QEAO01000031">
    <property type="protein sequence ID" value="TPX32353.1"/>
    <property type="molecule type" value="Genomic_DNA"/>
</dbReference>
<dbReference type="InterPro" id="IPR008974">
    <property type="entry name" value="TRAF-like"/>
</dbReference>
<evidence type="ECO:0000259" key="3">
    <source>
        <dbReference type="PROSITE" id="PS50144"/>
    </source>
</evidence>